<evidence type="ECO:0000256" key="2">
    <source>
        <dbReference type="SAM" id="Phobius"/>
    </source>
</evidence>
<name>A0A1M6IQA6_MALRU</name>
<dbReference type="PANTHER" id="PTHR30469:SF12">
    <property type="entry name" value="MULTIDRUG RESISTANCE PROTEIN MDTA"/>
    <property type="match status" value="1"/>
</dbReference>
<accession>A0A1M6IQA6</accession>
<feature type="transmembrane region" description="Helical" evidence="2">
    <location>
        <begin position="21"/>
        <end position="43"/>
    </location>
</feature>
<dbReference type="GO" id="GO:1990281">
    <property type="term" value="C:efflux pump complex"/>
    <property type="evidence" value="ECO:0007669"/>
    <property type="project" value="TreeGrafter"/>
</dbReference>
<keyword evidence="4" id="KW-1185">Reference proteome</keyword>
<sequence>MNVSENNRPASAKGQKNGKKTVLTLLAIVLILASALATGAYIVKSTPKANRKKPVKEAPLVVTRLLEASIEQVTISAMGTVIPATELNLQAEVSGRIVGVHKNFQLGSRITYGDKLLMLEPADYQLAVAQAESKVADAAYALAIEEGNQEIALQEWELYDGRENASEKDKELALRKPHLLKAQAEYKSARAELAQAELNLQRTVLYAPFNALVTAKTAEPGGYLSVQQSVATLVGTDRYWVQISLPVDRLGWIDIPQKEGAEGSLVQIHSGDKWKVGTVIKLLGDLEEQGRMARLLVEVDDPLDLKKPAAKREPLLLGEYVRVKIDGKMLDDVVSIPRSALHDGNQIWLVDEEGRLQITAADVLWRDSERVLLRNNLPANSRLVTSNLGSAVSGMQLRLEEGQPKKRQQPQEPDHE</sequence>
<reference evidence="3 4" key="1">
    <citation type="submission" date="2016-11" db="EMBL/GenBank/DDBJ databases">
        <authorList>
            <person name="Jaros S."/>
            <person name="Januszkiewicz K."/>
            <person name="Wedrychowicz H."/>
        </authorList>
    </citation>
    <scope>NUCLEOTIDE SEQUENCE [LARGE SCALE GENOMIC DNA]</scope>
    <source>
        <strain evidence="3 4">DSM 5091</strain>
    </source>
</reference>
<evidence type="ECO:0000313" key="4">
    <source>
        <dbReference type="Proteomes" id="UP000184171"/>
    </source>
</evidence>
<dbReference type="PANTHER" id="PTHR30469">
    <property type="entry name" value="MULTIDRUG RESISTANCE PROTEIN MDTA"/>
    <property type="match status" value="1"/>
</dbReference>
<dbReference type="NCBIfam" id="TIGR01730">
    <property type="entry name" value="RND_mfp"/>
    <property type="match status" value="1"/>
</dbReference>
<dbReference type="SUPFAM" id="SSF111369">
    <property type="entry name" value="HlyD-like secretion proteins"/>
    <property type="match status" value="1"/>
</dbReference>
<dbReference type="AlphaFoldDB" id="A0A1M6IQA6"/>
<dbReference type="GO" id="GO:0015562">
    <property type="term" value="F:efflux transmembrane transporter activity"/>
    <property type="evidence" value="ECO:0007669"/>
    <property type="project" value="TreeGrafter"/>
</dbReference>
<dbReference type="Gene3D" id="1.10.287.470">
    <property type="entry name" value="Helix hairpin bin"/>
    <property type="match status" value="1"/>
</dbReference>
<organism evidence="3 4">
    <name type="scientific">Malonomonas rubra DSM 5091</name>
    <dbReference type="NCBI Taxonomy" id="1122189"/>
    <lineage>
        <taxon>Bacteria</taxon>
        <taxon>Pseudomonadati</taxon>
        <taxon>Thermodesulfobacteriota</taxon>
        <taxon>Desulfuromonadia</taxon>
        <taxon>Desulfuromonadales</taxon>
        <taxon>Geopsychrobacteraceae</taxon>
        <taxon>Malonomonas</taxon>
    </lineage>
</organism>
<dbReference type="EMBL" id="FQZT01000007">
    <property type="protein sequence ID" value="SHJ36595.1"/>
    <property type="molecule type" value="Genomic_DNA"/>
</dbReference>
<evidence type="ECO:0000313" key="3">
    <source>
        <dbReference type="EMBL" id="SHJ36595.1"/>
    </source>
</evidence>
<dbReference type="Gene3D" id="2.40.50.100">
    <property type="match status" value="1"/>
</dbReference>
<protein>
    <submittedName>
        <fullName evidence="3">RND family efflux transporter, MFP subunit</fullName>
    </submittedName>
</protein>
<dbReference type="OrthoDB" id="9806939at2"/>
<evidence type="ECO:0000256" key="1">
    <source>
        <dbReference type="ARBA" id="ARBA00009477"/>
    </source>
</evidence>
<keyword evidence="2" id="KW-1133">Transmembrane helix</keyword>
<dbReference type="Gene3D" id="2.40.30.170">
    <property type="match status" value="1"/>
</dbReference>
<proteinExistence type="inferred from homology"/>
<dbReference type="Proteomes" id="UP000184171">
    <property type="component" value="Unassembled WGS sequence"/>
</dbReference>
<keyword evidence="2" id="KW-0472">Membrane</keyword>
<dbReference type="STRING" id="1122189.SAMN02745165_02202"/>
<keyword evidence="2" id="KW-0812">Transmembrane</keyword>
<gene>
    <name evidence="3" type="ORF">SAMN02745165_02202</name>
</gene>
<dbReference type="InterPro" id="IPR006143">
    <property type="entry name" value="RND_pump_MFP"/>
</dbReference>
<dbReference type="RefSeq" id="WP_072908778.1">
    <property type="nucleotide sequence ID" value="NZ_FQZT01000007.1"/>
</dbReference>
<comment type="similarity">
    <text evidence="1">Belongs to the membrane fusion protein (MFP) (TC 8.A.1) family.</text>
</comment>